<dbReference type="Proteomes" id="UP000091857">
    <property type="component" value="Chromosome 7"/>
</dbReference>
<dbReference type="PANTHER" id="PTHR36619:SF3">
    <property type="entry name" value="TRANSMEMBRANE PROTEIN"/>
    <property type="match status" value="1"/>
</dbReference>
<dbReference type="PANTHER" id="PTHR36619">
    <property type="entry name" value="OS04G0208900 PROTEIN"/>
    <property type="match status" value="1"/>
</dbReference>
<gene>
    <name evidence="2" type="ORF">MANES_07G095300v8</name>
</gene>
<keyword evidence="1" id="KW-0732">Signal</keyword>
<protein>
    <submittedName>
        <fullName evidence="2">Uncharacterized protein</fullName>
    </submittedName>
</protein>
<dbReference type="AlphaFoldDB" id="A0A2C9VMC9"/>
<dbReference type="OMA" id="HAISEYM"/>
<organism evidence="2 3">
    <name type="scientific">Manihot esculenta</name>
    <name type="common">Cassava</name>
    <name type="synonym">Jatropha manihot</name>
    <dbReference type="NCBI Taxonomy" id="3983"/>
    <lineage>
        <taxon>Eukaryota</taxon>
        <taxon>Viridiplantae</taxon>
        <taxon>Streptophyta</taxon>
        <taxon>Embryophyta</taxon>
        <taxon>Tracheophyta</taxon>
        <taxon>Spermatophyta</taxon>
        <taxon>Magnoliopsida</taxon>
        <taxon>eudicotyledons</taxon>
        <taxon>Gunneridae</taxon>
        <taxon>Pentapetalae</taxon>
        <taxon>rosids</taxon>
        <taxon>fabids</taxon>
        <taxon>Malpighiales</taxon>
        <taxon>Euphorbiaceae</taxon>
        <taxon>Crotonoideae</taxon>
        <taxon>Manihoteae</taxon>
        <taxon>Manihot</taxon>
    </lineage>
</organism>
<evidence type="ECO:0000313" key="3">
    <source>
        <dbReference type="Proteomes" id="UP000091857"/>
    </source>
</evidence>
<dbReference type="EMBL" id="CM004393">
    <property type="protein sequence ID" value="OAY45831.1"/>
    <property type="molecule type" value="Genomic_DNA"/>
</dbReference>
<evidence type="ECO:0000256" key="1">
    <source>
        <dbReference type="SAM" id="SignalP"/>
    </source>
</evidence>
<name>A0A2C9VMC9_MANES</name>
<feature type="signal peptide" evidence="1">
    <location>
        <begin position="1"/>
        <end position="25"/>
    </location>
</feature>
<proteinExistence type="predicted"/>
<reference evidence="3" key="1">
    <citation type="journal article" date="2016" name="Nat. Biotechnol.">
        <title>Sequencing wild and cultivated cassava and related species reveals extensive interspecific hybridization and genetic diversity.</title>
        <authorList>
            <person name="Bredeson J.V."/>
            <person name="Lyons J.B."/>
            <person name="Prochnik S.E."/>
            <person name="Wu G.A."/>
            <person name="Ha C.M."/>
            <person name="Edsinger-Gonzales E."/>
            <person name="Grimwood J."/>
            <person name="Schmutz J."/>
            <person name="Rabbi I.Y."/>
            <person name="Egesi C."/>
            <person name="Nauluvula P."/>
            <person name="Lebot V."/>
            <person name="Ndunguru J."/>
            <person name="Mkamilo G."/>
            <person name="Bart R.S."/>
            <person name="Setter T.L."/>
            <person name="Gleadow R.M."/>
            <person name="Kulakow P."/>
            <person name="Ferguson M.E."/>
            <person name="Rounsley S."/>
            <person name="Rokhsar D.S."/>
        </authorList>
    </citation>
    <scope>NUCLEOTIDE SEQUENCE [LARGE SCALE GENOMIC DNA]</scope>
    <source>
        <strain evidence="3">cv. AM560-2</strain>
    </source>
</reference>
<feature type="chain" id="PRO_5012587268" evidence="1">
    <location>
        <begin position="26"/>
        <end position="106"/>
    </location>
</feature>
<evidence type="ECO:0000313" key="2">
    <source>
        <dbReference type="EMBL" id="OAY45831.1"/>
    </source>
</evidence>
<accession>A0A2C9VMC9</accession>
<sequence>MSISPFVFLIFFFYSLLFLSPSVMMAGTNSIHPLVAAARPLALKSPKDFATFKPKTSHGNGEFRGKDVENCLPKGFHRTSAPSRYINYSTLGSTMCSTGNKHVDAP</sequence>
<keyword evidence="3" id="KW-1185">Reference proteome</keyword>
<dbReference type="Gramene" id="Manes.07G095300.2.v8.1">
    <property type="protein sequence ID" value="Manes.07G095300.2.v8.1.CDS.1"/>
    <property type="gene ID" value="Manes.07G095300.v8.1"/>
</dbReference>
<comment type="caution">
    <text evidence="2">The sequence shown here is derived from an EMBL/GenBank/DDBJ whole genome shotgun (WGS) entry which is preliminary data.</text>
</comment>